<dbReference type="SUPFAM" id="SSF101601">
    <property type="entry name" value="Smp-1-like"/>
    <property type="match status" value="1"/>
</dbReference>
<sequence>MAKKARTKRIEQKKTRKFSYSGPSCGGSAYALLNGGDCFRVVSRKTWYIYNDTIDREMHVVFTFVPTCKAKKPRKGRATTKKVGKSVQMTMVVYPLETVKLAKVKQKKDEVGFRSSCTSMMLTRGFIDRVNSIARANCSRQMQKVATLSSHTHNDEELLYKCRKSKIPFVDMSFKPSQASLKRPQDKKDINQLANITWKRPEDYIPEDVQGKVKLYAKGIHPDDIEQGQLGDCWLMCSIAVVAESKTMIEDIFRHPVSKSKMKKEQAAGGYRVWLNKGGKWMNVMVDNYFPTFNCAILFGRSTEGPFELWVSLLEKAYAKVHGSYASIIGGSALDALKDLTGFPVYSFEDVWNAAASNEEKADLFFRELLVWHRKGYLISLSTPGQDTSKYNVGAKANDASFEEKYRRAGLGTGHAYSVMQVRQFYAPNLKMLQIRNPWGTGTEWTGDWGKKSERWKRHPLVKRSCKPNPESDGTFWMEWKDVVQYFDGGGVCLVRKKWFDYRFPGKFVDIYPNFSLMIEVKKKQKVFFTISQKDRRMLDKDDPELLYKGFLIAVTAHNAESNQQEVVALSTSNPFSHPPDTFNFTVKRDVSMEVELDPLRSPYYIIPRIMAANRNGPKEFTLGMQTPRKSDMKGFRVSFVEMPKTCPIFKNGKQFPPEENLQQVHMEFQFKCRGKAPVLKKGITAFGAEKVKEVYPFPY</sequence>
<dbReference type="Pfam" id="PF00648">
    <property type="entry name" value="Peptidase_C2"/>
    <property type="match status" value="1"/>
</dbReference>
<feature type="active site" evidence="2 3">
    <location>
        <position position="415"/>
    </location>
</feature>
<dbReference type="EMBL" id="LR877146">
    <property type="protein sequence ID" value="CAD2214018.1"/>
    <property type="molecule type" value="Genomic_DNA"/>
</dbReference>
<reference evidence="5 6" key="1">
    <citation type="submission" date="2020-08" db="EMBL/GenBank/DDBJ databases">
        <authorList>
            <person name="Newling K."/>
            <person name="Davey J."/>
            <person name="Forrester S."/>
        </authorList>
    </citation>
    <scope>NUCLEOTIDE SEQUENCE [LARGE SCALE GENOMIC DNA]</scope>
    <source>
        <strain evidence="6">Crithidia deanei Carvalho (ATCC PRA-265)</strain>
    </source>
</reference>
<dbReference type="Gene3D" id="2.60.120.380">
    <property type="match status" value="1"/>
</dbReference>
<dbReference type="PANTHER" id="PTHR10183">
    <property type="entry name" value="CALPAIN"/>
    <property type="match status" value="1"/>
</dbReference>
<dbReference type="PRINTS" id="PR00704">
    <property type="entry name" value="CALPAIN"/>
</dbReference>
<dbReference type="SMART" id="SM00230">
    <property type="entry name" value="CysPc"/>
    <property type="match status" value="1"/>
</dbReference>
<dbReference type="PROSITE" id="PS00139">
    <property type="entry name" value="THIOL_PROTEASE_CYS"/>
    <property type="match status" value="1"/>
</dbReference>
<evidence type="ECO:0000259" key="4">
    <source>
        <dbReference type="PROSITE" id="PS50203"/>
    </source>
</evidence>
<evidence type="ECO:0000313" key="6">
    <source>
        <dbReference type="Proteomes" id="UP000515908"/>
    </source>
</evidence>
<dbReference type="GO" id="GO:0006508">
    <property type="term" value="P:proteolysis"/>
    <property type="evidence" value="ECO:0007669"/>
    <property type="project" value="UniProtKB-KW"/>
</dbReference>
<evidence type="ECO:0000313" key="5">
    <source>
        <dbReference type="EMBL" id="CAD2214018.1"/>
    </source>
</evidence>
<dbReference type="InterPro" id="IPR001300">
    <property type="entry name" value="Peptidase_C2_calpain_cat"/>
</dbReference>
<dbReference type="GO" id="GO:0004198">
    <property type="term" value="F:calcium-dependent cysteine-type endopeptidase activity"/>
    <property type="evidence" value="ECO:0007669"/>
    <property type="project" value="InterPro"/>
</dbReference>
<dbReference type="SUPFAM" id="SSF54001">
    <property type="entry name" value="Cysteine proteinases"/>
    <property type="match status" value="1"/>
</dbReference>
<keyword evidence="3" id="KW-0788">Thiol protease</keyword>
<dbReference type="InterPro" id="IPR036213">
    <property type="entry name" value="Calpain_III_sf"/>
</dbReference>
<dbReference type="VEuPathDB" id="TriTrypDB:ADEAN_000146200"/>
<organism evidence="5 6">
    <name type="scientific">Angomonas deanei</name>
    <dbReference type="NCBI Taxonomy" id="59799"/>
    <lineage>
        <taxon>Eukaryota</taxon>
        <taxon>Discoba</taxon>
        <taxon>Euglenozoa</taxon>
        <taxon>Kinetoplastea</taxon>
        <taxon>Metakinetoplastina</taxon>
        <taxon>Trypanosomatida</taxon>
        <taxon>Trypanosomatidae</taxon>
        <taxon>Strigomonadinae</taxon>
        <taxon>Angomonas</taxon>
    </lineage>
</organism>
<name>A0A7G2C2K0_9TRYP</name>
<dbReference type="InterPro" id="IPR038765">
    <property type="entry name" value="Papain-like_cys_pep_sf"/>
</dbReference>
<dbReference type="SUPFAM" id="SSF49758">
    <property type="entry name" value="Calpain large subunit, middle domain (domain III)"/>
    <property type="match status" value="1"/>
</dbReference>
<dbReference type="InterPro" id="IPR000169">
    <property type="entry name" value="Pept_cys_AS"/>
</dbReference>
<dbReference type="PROSITE" id="PS50203">
    <property type="entry name" value="CALPAIN_CAT"/>
    <property type="match status" value="1"/>
</dbReference>
<dbReference type="OrthoDB" id="268518at2759"/>
<comment type="similarity">
    <text evidence="1">Belongs to the peptidase C2 family.</text>
</comment>
<dbReference type="InterPro" id="IPR036310">
    <property type="entry name" value="Smp-1-like_sf"/>
</dbReference>
<dbReference type="Gene3D" id="2.60.40.1180">
    <property type="entry name" value="Golgi alpha-mannosidase II"/>
    <property type="match status" value="1"/>
</dbReference>
<feature type="domain" description="Calpain catalytic" evidence="4">
    <location>
        <begin position="168"/>
        <end position="496"/>
    </location>
</feature>
<dbReference type="Pfam" id="PF09149">
    <property type="entry name" value="DUF1935"/>
    <property type="match status" value="1"/>
</dbReference>
<feature type="active site" evidence="2 3">
    <location>
        <position position="233"/>
    </location>
</feature>
<dbReference type="InterPro" id="IPR013780">
    <property type="entry name" value="Glyco_hydro_b"/>
</dbReference>
<keyword evidence="6" id="KW-1185">Reference proteome</keyword>
<dbReference type="CDD" id="cd00044">
    <property type="entry name" value="CysPc"/>
    <property type="match status" value="1"/>
</dbReference>
<keyword evidence="3" id="KW-0645">Protease</keyword>
<keyword evidence="3" id="KW-0378">Hydrolase</keyword>
<feature type="active site" evidence="2 3">
    <location>
        <position position="437"/>
    </location>
</feature>
<dbReference type="InterPro" id="IPR022684">
    <property type="entry name" value="Calpain_cysteine_protease"/>
</dbReference>
<evidence type="ECO:0000256" key="1">
    <source>
        <dbReference type="ARBA" id="ARBA00007623"/>
    </source>
</evidence>
<evidence type="ECO:0000256" key="2">
    <source>
        <dbReference type="PIRSR" id="PIRSR622684-1"/>
    </source>
</evidence>
<dbReference type="InterPro" id="IPR015232">
    <property type="entry name" value="DUF1935"/>
</dbReference>
<evidence type="ECO:0000256" key="3">
    <source>
        <dbReference type="PROSITE-ProRule" id="PRU00239"/>
    </source>
</evidence>
<accession>A0A7G2C2K0</accession>
<protein>
    <recommendedName>
        <fullName evidence="4">Calpain catalytic domain-containing protein</fullName>
    </recommendedName>
</protein>
<dbReference type="PANTHER" id="PTHR10183:SF423">
    <property type="entry name" value="LEUCINE-RICH REPEAT PROTEIN (LRRP)"/>
    <property type="match status" value="1"/>
</dbReference>
<dbReference type="Proteomes" id="UP000515908">
    <property type="component" value="Chromosome 02"/>
</dbReference>
<dbReference type="Gene3D" id="3.90.70.10">
    <property type="entry name" value="Cysteine proteinases"/>
    <property type="match status" value="1"/>
</dbReference>
<dbReference type="AlphaFoldDB" id="A0A7G2C2K0"/>
<proteinExistence type="inferred from homology"/>
<gene>
    <name evidence="5" type="ORF">ADEAN_000146200</name>
</gene>